<feature type="compositionally biased region" description="Acidic residues" evidence="1">
    <location>
        <begin position="72"/>
        <end position="82"/>
    </location>
</feature>
<accession>A0AAJ7X532</accession>
<dbReference type="AlphaFoldDB" id="A0AAJ7X532"/>
<proteinExistence type="predicted"/>
<organism evidence="2 3">
    <name type="scientific">Petromyzon marinus</name>
    <name type="common">Sea lamprey</name>
    <dbReference type="NCBI Taxonomy" id="7757"/>
    <lineage>
        <taxon>Eukaryota</taxon>
        <taxon>Metazoa</taxon>
        <taxon>Chordata</taxon>
        <taxon>Craniata</taxon>
        <taxon>Vertebrata</taxon>
        <taxon>Cyclostomata</taxon>
        <taxon>Hyperoartia</taxon>
        <taxon>Petromyzontiformes</taxon>
        <taxon>Petromyzontidae</taxon>
        <taxon>Petromyzon</taxon>
    </lineage>
</organism>
<gene>
    <name evidence="3" type="primary">ERICH2</name>
</gene>
<dbReference type="KEGG" id="pmrn:116948623"/>
<feature type="compositionally biased region" description="Low complexity" evidence="1">
    <location>
        <begin position="39"/>
        <end position="48"/>
    </location>
</feature>
<dbReference type="CTD" id="285141"/>
<feature type="region of interest" description="Disordered" evidence="1">
    <location>
        <begin position="139"/>
        <end position="188"/>
    </location>
</feature>
<dbReference type="InterPro" id="IPR026703">
    <property type="entry name" value="ERICH2"/>
</dbReference>
<reference evidence="3" key="1">
    <citation type="submission" date="2025-08" db="UniProtKB">
        <authorList>
            <consortium name="RefSeq"/>
        </authorList>
    </citation>
    <scope>IDENTIFICATION</scope>
    <source>
        <tissue evidence="3">Sperm</tissue>
    </source>
</reference>
<dbReference type="Proteomes" id="UP001318040">
    <property type="component" value="Chromosome 34"/>
</dbReference>
<evidence type="ECO:0000313" key="3">
    <source>
        <dbReference type="RefSeq" id="XP_032821377.1"/>
    </source>
</evidence>
<evidence type="ECO:0000313" key="2">
    <source>
        <dbReference type="Proteomes" id="UP001318040"/>
    </source>
</evidence>
<feature type="compositionally biased region" description="Acidic residues" evidence="1">
    <location>
        <begin position="147"/>
        <end position="182"/>
    </location>
</feature>
<evidence type="ECO:0000256" key="1">
    <source>
        <dbReference type="SAM" id="MobiDB-lite"/>
    </source>
</evidence>
<feature type="compositionally biased region" description="Gly residues" evidence="1">
    <location>
        <begin position="49"/>
        <end position="60"/>
    </location>
</feature>
<feature type="region of interest" description="Disordered" evidence="1">
    <location>
        <begin position="27"/>
        <end position="85"/>
    </location>
</feature>
<protein>
    <submittedName>
        <fullName evidence="3">Glutamate-rich protein 2</fullName>
    </submittedName>
</protein>
<sequence length="199" mass="21915">MATGKPSGAVLSRENCRMRKPGACIHNDGRCHISSPARQGGLQQPLKGKGAGGAAQGGGKQSEDGANANGNEEVEKEDDDEEEKRTAPLELMAEFLGAIMGADYKLARKLCEMILIFEPHNTEAKQYLPVIEARITQEVEASQHEDSSDEDDYEESDDDDNDDLDDDDDDENDDDSEEDEEEPFRRNALCLNLQQISIN</sequence>
<keyword evidence="2" id="KW-1185">Reference proteome</keyword>
<name>A0AAJ7X532_PETMA</name>
<dbReference type="RefSeq" id="XP_032821377.1">
    <property type="nucleotide sequence ID" value="XM_032965486.1"/>
</dbReference>
<dbReference type="PANTHER" id="PTHR21520">
    <property type="entry name" value="GLUTAMATE-RICH PROTEIN 2"/>
    <property type="match status" value="1"/>
</dbReference>
<dbReference type="PANTHER" id="PTHR21520:SF2">
    <property type="entry name" value="GLUTAMATE-RICH PROTEIN 2"/>
    <property type="match status" value="1"/>
</dbReference>